<feature type="region of interest" description="Disordered" evidence="1">
    <location>
        <begin position="21"/>
        <end position="65"/>
    </location>
</feature>
<dbReference type="AlphaFoldDB" id="A0A2R5H2G5"/>
<comment type="caution">
    <text evidence="2">The sequence shown here is derived from an EMBL/GenBank/DDBJ whole genome shotgun (WGS) entry which is preliminary data.</text>
</comment>
<proteinExistence type="predicted"/>
<feature type="compositionally biased region" description="Gly residues" evidence="1">
    <location>
        <begin position="29"/>
        <end position="40"/>
    </location>
</feature>
<dbReference type="InParanoid" id="A0A2R5H2G5"/>
<accession>A0A2R5H2G5</accession>
<keyword evidence="3" id="KW-1185">Reference proteome</keyword>
<dbReference type="Proteomes" id="UP000241890">
    <property type="component" value="Unassembled WGS sequence"/>
</dbReference>
<sequence length="139" mass="14977">MLKNRFATRIQAFQKMLEEELNDETSIGSGSGSGGAGGTGEQTTHSHASCATGSAQVISSASEPRKAARAREDFYYYFDHEDDCFEEHDAGRGAGGRAATGQRSTTAYATLRKRADDFRATSHDDANEHMLLFATSNSS</sequence>
<name>A0A2R5H2G5_9STRA</name>
<reference evidence="2 3" key="1">
    <citation type="submission" date="2017-12" db="EMBL/GenBank/DDBJ databases">
        <title>Sequencing, de novo assembly and annotation of complete genome of a new Thraustochytrid species, strain FCC1311.</title>
        <authorList>
            <person name="Sedici K."/>
            <person name="Godart F."/>
            <person name="Aiese Cigliano R."/>
            <person name="Sanseverino W."/>
            <person name="Barakat M."/>
            <person name="Ortet P."/>
            <person name="Marechal E."/>
            <person name="Cagnac O."/>
            <person name="Amato A."/>
        </authorList>
    </citation>
    <scope>NUCLEOTIDE SEQUENCE [LARGE SCALE GENOMIC DNA]</scope>
</reference>
<gene>
    <name evidence="2" type="ORF">FCC1311_112542</name>
</gene>
<organism evidence="2 3">
    <name type="scientific">Hondaea fermentalgiana</name>
    <dbReference type="NCBI Taxonomy" id="2315210"/>
    <lineage>
        <taxon>Eukaryota</taxon>
        <taxon>Sar</taxon>
        <taxon>Stramenopiles</taxon>
        <taxon>Bigyra</taxon>
        <taxon>Labyrinthulomycetes</taxon>
        <taxon>Thraustochytrida</taxon>
        <taxon>Thraustochytriidae</taxon>
        <taxon>Hondaea</taxon>
    </lineage>
</organism>
<protein>
    <submittedName>
        <fullName evidence="2">Uncharacterized protein</fullName>
    </submittedName>
</protein>
<feature type="compositionally biased region" description="Polar residues" evidence="1">
    <location>
        <begin position="45"/>
        <end position="62"/>
    </location>
</feature>
<dbReference type="EMBL" id="BEYU01000259">
    <property type="protein sequence ID" value="GBG35031.1"/>
    <property type="molecule type" value="Genomic_DNA"/>
</dbReference>
<evidence type="ECO:0000256" key="1">
    <source>
        <dbReference type="SAM" id="MobiDB-lite"/>
    </source>
</evidence>
<evidence type="ECO:0000313" key="3">
    <source>
        <dbReference type="Proteomes" id="UP000241890"/>
    </source>
</evidence>
<evidence type="ECO:0000313" key="2">
    <source>
        <dbReference type="EMBL" id="GBG35031.1"/>
    </source>
</evidence>